<sequence length="134" mass="14462">MAGILAGLDGGLGFGFSPFSLKIGGGIDLGSKRPGGCKSHDPSKKWVICPNDQVVEAAKFAVAEFNKKYGNNLVFQVVLEAWVFTNPCGKKEYSIELVVIDGCLNRVLKFHAVVTETPCAARKRTLVSFDQIVD</sequence>
<dbReference type="EMBL" id="CM002928">
    <property type="protein sequence ID" value="KGN43782.1"/>
    <property type="molecule type" value="Genomic_DNA"/>
</dbReference>
<name>A0A0A0K660_CUCSA</name>
<dbReference type="SUPFAM" id="SSF54403">
    <property type="entry name" value="Cystatin/monellin"/>
    <property type="match status" value="1"/>
</dbReference>
<keyword evidence="1" id="KW-0646">Protease inhibitor</keyword>
<dbReference type="InterPro" id="IPR000010">
    <property type="entry name" value="Cystatin_dom"/>
</dbReference>
<reference evidence="4 5" key="1">
    <citation type="journal article" date="2009" name="Nat. Genet.">
        <title>The genome of the cucumber, Cucumis sativus L.</title>
        <authorList>
            <person name="Huang S."/>
            <person name="Li R."/>
            <person name="Zhang Z."/>
            <person name="Li L."/>
            <person name="Gu X."/>
            <person name="Fan W."/>
            <person name="Lucas W.J."/>
            <person name="Wang X."/>
            <person name="Xie B."/>
            <person name="Ni P."/>
            <person name="Ren Y."/>
            <person name="Zhu H."/>
            <person name="Li J."/>
            <person name="Lin K."/>
            <person name="Jin W."/>
            <person name="Fei Z."/>
            <person name="Li G."/>
            <person name="Staub J."/>
            <person name="Kilian A."/>
            <person name="van der Vossen E.A."/>
            <person name="Wu Y."/>
            <person name="Guo J."/>
            <person name="He J."/>
            <person name="Jia Z."/>
            <person name="Ren Y."/>
            <person name="Tian G."/>
            <person name="Lu Y."/>
            <person name="Ruan J."/>
            <person name="Qian W."/>
            <person name="Wang M."/>
            <person name="Huang Q."/>
            <person name="Li B."/>
            <person name="Xuan Z."/>
            <person name="Cao J."/>
            <person name="Asan"/>
            <person name="Wu Z."/>
            <person name="Zhang J."/>
            <person name="Cai Q."/>
            <person name="Bai Y."/>
            <person name="Zhao B."/>
            <person name="Han Y."/>
            <person name="Li Y."/>
            <person name="Li X."/>
            <person name="Wang S."/>
            <person name="Shi Q."/>
            <person name="Liu S."/>
            <person name="Cho W.K."/>
            <person name="Kim J.Y."/>
            <person name="Xu Y."/>
            <person name="Heller-Uszynska K."/>
            <person name="Miao H."/>
            <person name="Cheng Z."/>
            <person name="Zhang S."/>
            <person name="Wu J."/>
            <person name="Yang Y."/>
            <person name="Kang H."/>
            <person name="Li M."/>
            <person name="Liang H."/>
            <person name="Ren X."/>
            <person name="Shi Z."/>
            <person name="Wen M."/>
            <person name="Jian M."/>
            <person name="Yang H."/>
            <person name="Zhang G."/>
            <person name="Yang Z."/>
            <person name="Chen R."/>
            <person name="Liu S."/>
            <person name="Li J."/>
            <person name="Ma L."/>
            <person name="Liu H."/>
            <person name="Zhou Y."/>
            <person name="Zhao J."/>
            <person name="Fang X."/>
            <person name="Li G."/>
            <person name="Fang L."/>
            <person name="Li Y."/>
            <person name="Liu D."/>
            <person name="Zheng H."/>
            <person name="Zhang Y."/>
            <person name="Qin N."/>
            <person name="Li Z."/>
            <person name="Yang G."/>
            <person name="Yang S."/>
            <person name="Bolund L."/>
            <person name="Kristiansen K."/>
            <person name="Zheng H."/>
            <person name="Li S."/>
            <person name="Zhang X."/>
            <person name="Yang H."/>
            <person name="Wang J."/>
            <person name="Sun R."/>
            <person name="Zhang B."/>
            <person name="Jiang S."/>
            <person name="Wang J."/>
            <person name="Du Y."/>
            <person name="Li S."/>
        </authorList>
    </citation>
    <scope>NUCLEOTIDE SEQUENCE [LARGE SCALE GENOMIC DNA]</scope>
    <source>
        <strain evidence="5">cv. 9930</strain>
    </source>
</reference>
<feature type="domain" description="Cystatin" evidence="3">
    <location>
        <begin position="51"/>
        <end position="131"/>
    </location>
</feature>
<dbReference type="Proteomes" id="UP000029981">
    <property type="component" value="Chromosome 7"/>
</dbReference>
<gene>
    <name evidence="4" type="ORF">Csa_7G067370</name>
</gene>
<evidence type="ECO:0000259" key="3">
    <source>
        <dbReference type="Pfam" id="PF16845"/>
    </source>
</evidence>
<protein>
    <submittedName>
        <fullName evidence="4">Phloem filament protein</fullName>
    </submittedName>
</protein>
<dbReference type="InterPro" id="IPR046350">
    <property type="entry name" value="Cystatin_sf"/>
</dbReference>
<dbReference type="GO" id="GO:0004869">
    <property type="term" value="F:cysteine-type endopeptidase inhibitor activity"/>
    <property type="evidence" value="ECO:0007669"/>
    <property type="project" value="UniProtKB-KW"/>
</dbReference>
<dbReference type="Gramene" id="KGN43782">
    <property type="protein sequence ID" value="KGN43782"/>
    <property type="gene ID" value="Csa_7G067370"/>
</dbReference>
<evidence type="ECO:0000313" key="4">
    <source>
        <dbReference type="EMBL" id="KGN43782.1"/>
    </source>
</evidence>
<evidence type="ECO:0000256" key="1">
    <source>
        <dbReference type="ARBA" id="ARBA00022690"/>
    </source>
</evidence>
<reference evidence="4 5" key="2">
    <citation type="journal article" date="2009" name="PLoS ONE">
        <title>An integrated genetic and cytogenetic map of the cucumber genome.</title>
        <authorList>
            <person name="Ren Y."/>
            <person name="Zhang Z."/>
            <person name="Liu J."/>
            <person name="Staub J.E."/>
            <person name="Han Y."/>
            <person name="Cheng Z."/>
            <person name="Li X."/>
            <person name="Lu J."/>
            <person name="Miao H."/>
            <person name="Kang H."/>
            <person name="Xie B."/>
            <person name="Gu X."/>
            <person name="Wang X."/>
            <person name="Du Y."/>
            <person name="Jin W."/>
            <person name="Huang S."/>
        </authorList>
    </citation>
    <scope>NUCLEOTIDE SEQUENCE [LARGE SCALE GENOMIC DNA]</scope>
    <source>
        <strain evidence="5">cv. 9930</strain>
    </source>
</reference>
<evidence type="ECO:0000313" key="5">
    <source>
        <dbReference type="Proteomes" id="UP000029981"/>
    </source>
</evidence>
<keyword evidence="5" id="KW-1185">Reference proteome</keyword>
<accession>A0A0A0K660</accession>
<dbReference type="Gene3D" id="3.10.450.10">
    <property type="match status" value="1"/>
</dbReference>
<evidence type="ECO:0000256" key="2">
    <source>
        <dbReference type="ARBA" id="ARBA00022704"/>
    </source>
</evidence>
<proteinExistence type="predicted"/>
<reference evidence="4 5" key="4">
    <citation type="journal article" date="2011" name="BMC Genomics">
        <title>RNA-Seq improves annotation of protein-coding genes in the cucumber genome.</title>
        <authorList>
            <person name="Li Z."/>
            <person name="Zhang Z."/>
            <person name="Yan P."/>
            <person name="Huang S."/>
            <person name="Fei Z."/>
            <person name="Lin K."/>
        </authorList>
    </citation>
    <scope>NUCLEOTIDE SEQUENCE [LARGE SCALE GENOMIC DNA]</scope>
    <source>
        <strain evidence="5">cv. 9930</strain>
    </source>
</reference>
<dbReference type="AlphaFoldDB" id="A0A0A0K660"/>
<dbReference type="KEGG" id="csv:105436097"/>
<keyword evidence="2" id="KW-0789">Thiol protease inhibitor</keyword>
<reference evidence="4 5" key="3">
    <citation type="journal article" date="2010" name="BMC Genomics">
        <title>Transcriptome sequencing and comparative analysis of cucumber flowers with different sex types.</title>
        <authorList>
            <person name="Guo S."/>
            <person name="Zheng Y."/>
            <person name="Joung J.G."/>
            <person name="Liu S."/>
            <person name="Zhang Z."/>
            <person name="Crasta O.R."/>
            <person name="Sobral B.W."/>
            <person name="Xu Y."/>
            <person name="Huang S."/>
            <person name="Fei Z."/>
        </authorList>
    </citation>
    <scope>NUCLEOTIDE SEQUENCE [LARGE SCALE GENOMIC DNA]</scope>
    <source>
        <strain evidence="5">cv. 9930</strain>
    </source>
</reference>
<dbReference type="Pfam" id="PF16845">
    <property type="entry name" value="SQAPI"/>
    <property type="match status" value="1"/>
</dbReference>
<organism evidence="4 5">
    <name type="scientific">Cucumis sativus</name>
    <name type="common">Cucumber</name>
    <dbReference type="NCBI Taxonomy" id="3659"/>
    <lineage>
        <taxon>Eukaryota</taxon>
        <taxon>Viridiplantae</taxon>
        <taxon>Streptophyta</taxon>
        <taxon>Embryophyta</taxon>
        <taxon>Tracheophyta</taxon>
        <taxon>Spermatophyta</taxon>
        <taxon>Magnoliopsida</taxon>
        <taxon>eudicotyledons</taxon>
        <taxon>Gunneridae</taxon>
        <taxon>Pentapetalae</taxon>
        <taxon>rosids</taxon>
        <taxon>fabids</taxon>
        <taxon>Cucurbitales</taxon>
        <taxon>Cucurbitaceae</taxon>
        <taxon>Benincaseae</taxon>
        <taxon>Cucumis</taxon>
    </lineage>
</organism>